<evidence type="ECO:0000313" key="3">
    <source>
        <dbReference type="Proteomes" id="UP001589575"/>
    </source>
</evidence>
<proteinExistence type="predicted"/>
<reference evidence="2 3" key="1">
    <citation type="submission" date="2024-09" db="EMBL/GenBank/DDBJ databases">
        <authorList>
            <person name="Sun Q."/>
            <person name="Mori K."/>
        </authorList>
    </citation>
    <scope>NUCLEOTIDE SEQUENCE [LARGE SCALE GENOMIC DNA]</scope>
    <source>
        <strain evidence="2 3">CCM 7609</strain>
    </source>
</reference>
<sequence length="105" mass="11086">MPVCGRSRVSESRHHHASADRVQGMMVAGRLRSAAARAVRGAARSRSPTSRPRPGSPRSAAAPPGGPATDPSRRRHPARRCPPGSPGSGPPPVSPRPRPDRGPWR</sequence>
<protein>
    <submittedName>
        <fullName evidence="2">Uncharacterized protein</fullName>
    </submittedName>
</protein>
<feature type="region of interest" description="Disordered" evidence="1">
    <location>
        <begin position="1"/>
        <end position="105"/>
    </location>
</feature>
<evidence type="ECO:0000313" key="2">
    <source>
        <dbReference type="EMBL" id="MFB9072676.1"/>
    </source>
</evidence>
<dbReference type="Proteomes" id="UP001589575">
    <property type="component" value="Unassembled WGS sequence"/>
</dbReference>
<evidence type="ECO:0000256" key="1">
    <source>
        <dbReference type="SAM" id="MobiDB-lite"/>
    </source>
</evidence>
<name>A0ABV5G165_9MICC</name>
<gene>
    <name evidence="2" type="ORF">ACFFX0_16315</name>
</gene>
<accession>A0ABV5G165</accession>
<feature type="compositionally biased region" description="Pro residues" evidence="1">
    <location>
        <begin position="83"/>
        <end position="96"/>
    </location>
</feature>
<dbReference type="EMBL" id="JBHMFI010000001">
    <property type="protein sequence ID" value="MFB9072676.1"/>
    <property type="molecule type" value="Genomic_DNA"/>
</dbReference>
<organism evidence="2 3">
    <name type="scientific">Citricoccus parietis</name>
    <dbReference type="NCBI Taxonomy" id="592307"/>
    <lineage>
        <taxon>Bacteria</taxon>
        <taxon>Bacillati</taxon>
        <taxon>Actinomycetota</taxon>
        <taxon>Actinomycetes</taxon>
        <taxon>Micrococcales</taxon>
        <taxon>Micrococcaceae</taxon>
        <taxon>Citricoccus</taxon>
    </lineage>
</organism>
<feature type="compositionally biased region" description="Low complexity" evidence="1">
    <location>
        <begin position="27"/>
        <end position="70"/>
    </location>
</feature>
<comment type="caution">
    <text evidence="2">The sequence shown here is derived from an EMBL/GenBank/DDBJ whole genome shotgun (WGS) entry which is preliminary data.</text>
</comment>
<keyword evidence="3" id="KW-1185">Reference proteome</keyword>